<evidence type="ECO:0000313" key="3">
    <source>
        <dbReference type="Proteomes" id="UP001314903"/>
    </source>
</evidence>
<dbReference type="Gene3D" id="1.20.140.160">
    <property type="match status" value="1"/>
</dbReference>
<keyword evidence="1" id="KW-0175">Coiled coil</keyword>
<keyword evidence="3" id="KW-1185">Reference proteome</keyword>
<organism evidence="2 3">
    <name type="scientific">Acetoanaerobium pronyense</name>
    <dbReference type="NCBI Taxonomy" id="1482736"/>
    <lineage>
        <taxon>Bacteria</taxon>
        <taxon>Bacillati</taxon>
        <taxon>Bacillota</taxon>
        <taxon>Clostridia</taxon>
        <taxon>Peptostreptococcales</taxon>
        <taxon>Filifactoraceae</taxon>
        <taxon>Acetoanaerobium</taxon>
    </lineage>
</organism>
<dbReference type="Pfam" id="PF07374">
    <property type="entry name" value="DUF1492"/>
    <property type="match status" value="1"/>
</dbReference>
<dbReference type="EMBL" id="JAGGLI010000044">
    <property type="protein sequence ID" value="MBP2028864.1"/>
    <property type="molecule type" value="Genomic_DNA"/>
</dbReference>
<gene>
    <name evidence="2" type="ORF">J2Z35_002702</name>
</gene>
<dbReference type="GO" id="GO:0000428">
    <property type="term" value="C:DNA-directed RNA polymerase complex"/>
    <property type="evidence" value="ECO:0007669"/>
    <property type="project" value="UniProtKB-KW"/>
</dbReference>
<protein>
    <submittedName>
        <fullName evidence="2">DNA-directed RNA polymerase specialized sigma subunit</fullName>
    </submittedName>
</protein>
<dbReference type="RefSeq" id="WP_209661922.1">
    <property type="nucleotide sequence ID" value="NZ_JAGGLI010000044.1"/>
</dbReference>
<keyword evidence="2" id="KW-0804">Transcription</keyword>
<evidence type="ECO:0000313" key="2">
    <source>
        <dbReference type="EMBL" id="MBP2028864.1"/>
    </source>
</evidence>
<dbReference type="InterPro" id="IPR010861">
    <property type="entry name" value="DUF1492"/>
</dbReference>
<dbReference type="InterPro" id="IPR013324">
    <property type="entry name" value="RNA_pol_sigma_r3/r4-like"/>
</dbReference>
<dbReference type="Proteomes" id="UP001314903">
    <property type="component" value="Unassembled WGS sequence"/>
</dbReference>
<reference evidence="2 3" key="1">
    <citation type="submission" date="2021-03" db="EMBL/GenBank/DDBJ databases">
        <title>Genomic Encyclopedia of Type Strains, Phase IV (KMG-IV): sequencing the most valuable type-strain genomes for metagenomic binning, comparative biology and taxonomic classification.</title>
        <authorList>
            <person name="Goeker M."/>
        </authorList>
    </citation>
    <scope>NUCLEOTIDE SEQUENCE [LARGE SCALE GENOMIC DNA]</scope>
    <source>
        <strain evidence="2 3">DSM 27512</strain>
    </source>
</reference>
<accession>A0ABS4KQI2</accession>
<feature type="coiled-coil region" evidence="1">
    <location>
        <begin position="59"/>
        <end position="90"/>
    </location>
</feature>
<comment type="caution">
    <text evidence="2">The sequence shown here is derived from an EMBL/GenBank/DDBJ whole genome shotgun (WGS) entry which is preliminary data.</text>
</comment>
<name>A0ABS4KQI2_9FIRM</name>
<sequence length="141" mass="16407">MNAKEYLSQVFIINKRINSKLQQVSSLKSLALRVSSTFEKDKICKTRKQSPMEDAIVKIIDLENEINTDIDELIDMKKNIAEEISLLTDENSKMVLELRYVALMKWEEIAAATGYDLRWVYRIHKRAIKDFEKPLKATISI</sequence>
<proteinExistence type="predicted"/>
<keyword evidence="2" id="KW-0240">DNA-directed RNA polymerase</keyword>
<dbReference type="SUPFAM" id="SSF88659">
    <property type="entry name" value="Sigma3 and sigma4 domains of RNA polymerase sigma factors"/>
    <property type="match status" value="1"/>
</dbReference>
<evidence type="ECO:0000256" key="1">
    <source>
        <dbReference type="SAM" id="Coils"/>
    </source>
</evidence>